<dbReference type="PANTHER" id="PTHR46333">
    <property type="entry name" value="CYTOKINESIS PROTEIN 3"/>
    <property type="match status" value="1"/>
</dbReference>
<evidence type="ECO:0000313" key="4">
    <source>
        <dbReference type="EMBL" id="SDD04638.1"/>
    </source>
</evidence>
<dbReference type="InterPro" id="IPR001119">
    <property type="entry name" value="SLH_dom"/>
</dbReference>
<dbReference type="GO" id="GO:0005737">
    <property type="term" value="C:cytoplasm"/>
    <property type="evidence" value="ECO:0007669"/>
    <property type="project" value="TreeGrafter"/>
</dbReference>
<keyword evidence="1" id="KW-0677">Repeat</keyword>
<accession>A0A1G6RJA0</accession>
<dbReference type="InterPro" id="IPR002931">
    <property type="entry name" value="Transglutaminase-like"/>
</dbReference>
<proteinExistence type="predicted"/>
<evidence type="ECO:0000313" key="5">
    <source>
        <dbReference type="Proteomes" id="UP000198995"/>
    </source>
</evidence>
<dbReference type="Pfam" id="PF01841">
    <property type="entry name" value="Transglut_core"/>
    <property type="match status" value="1"/>
</dbReference>
<name>A0A1G6RJA0_PEPNI</name>
<dbReference type="EMBL" id="FNAF01000001">
    <property type="protein sequence ID" value="SDD04638.1"/>
    <property type="molecule type" value="Genomic_DNA"/>
</dbReference>
<evidence type="ECO:0000256" key="1">
    <source>
        <dbReference type="ARBA" id="ARBA00022737"/>
    </source>
</evidence>
<evidence type="ECO:0000256" key="2">
    <source>
        <dbReference type="SAM" id="SignalP"/>
    </source>
</evidence>
<dbReference type="Pfam" id="PF00395">
    <property type="entry name" value="SLH"/>
    <property type="match status" value="1"/>
</dbReference>
<gene>
    <name evidence="4" type="ORF">SAMN04489866_10141</name>
</gene>
<dbReference type="Gene3D" id="3.10.620.30">
    <property type="match status" value="1"/>
</dbReference>
<dbReference type="Proteomes" id="UP000198995">
    <property type="component" value="Unassembled WGS sequence"/>
</dbReference>
<dbReference type="STRING" id="2741.SAMN04489866_10141"/>
<dbReference type="SUPFAM" id="SSF54001">
    <property type="entry name" value="Cysteine proteinases"/>
    <property type="match status" value="1"/>
</dbReference>
<keyword evidence="2" id="KW-0732">Signal</keyword>
<dbReference type="RefSeq" id="WP_091790744.1">
    <property type="nucleotide sequence ID" value="NZ_FNAF01000001.1"/>
</dbReference>
<feature type="chain" id="PRO_5011483450" evidence="2">
    <location>
        <begin position="26"/>
        <end position="417"/>
    </location>
</feature>
<organism evidence="4 5">
    <name type="scientific">Peptococcus niger</name>
    <dbReference type="NCBI Taxonomy" id="2741"/>
    <lineage>
        <taxon>Bacteria</taxon>
        <taxon>Bacillati</taxon>
        <taxon>Bacillota</taxon>
        <taxon>Clostridia</taxon>
        <taxon>Eubacteriales</taxon>
        <taxon>Peptococcaceae</taxon>
        <taxon>Peptococcus</taxon>
    </lineage>
</organism>
<dbReference type="InterPro" id="IPR052557">
    <property type="entry name" value="CAP/Cytokinesis_protein"/>
</dbReference>
<feature type="domain" description="SLH" evidence="3">
    <location>
        <begin position="314"/>
        <end position="377"/>
    </location>
</feature>
<dbReference type="SMART" id="SM00460">
    <property type="entry name" value="TGc"/>
    <property type="match status" value="1"/>
</dbReference>
<dbReference type="InterPro" id="IPR038765">
    <property type="entry name" value="Papain-like_cys_pep_sf"/>
</dbReference>
<feature type="signal peptide" evidence="2">
    <location>
        <begin position="1"/>
        <end position="25"/>
    </location>
</feature>
<dbReference type="PROSITE" id="PS51272">
    <property type="entry name" value="SLH"/>
    <property type="match status" value="1"/>
</dbReference>
<sequence>MKKTSWLLVTILLFAVFVFPNNAFAEELSTEEAVYALLQHNIVKIDIDPKAFDQRLEDIGMTYAAFDGYKHSLKYYYYKERPGEYYIHVVLNPDEGIKRLAVFEKIQGIRSKALETPGPVTQLEFANNYLVDHVAYDDAVYESYLKGAPMTDLSPWSAEGALLNGKAVCEGYAGAFMMICDQLGIPCVKVNGELNGIPHTWNSVFIESIQDWLNVDVTNNDPGNTEVPEGFRTHLFLLTDDQYSNYGYQWNKKRAQAIKDIRFPYLVGNQLDYLRREKIIVGRGGADFAAAAQLTREELAVILVRISDKNLSQPAQTSTIPDVSDWAQESVQICKANGLMVGYPDGSFKGKNPVSKQELAAIMLRLSKVPSNAYRWETVEQTAVAHDLMSAGRTSGIITATASRADIFDVLYRLLHQ</sequence>
<dbReference type="PANTHER" id="PTHR46333:SF2">
    <property type="entry name" value="CYTOKINESIS PROTEIN 3"/>
    <property type="match status" value="1"/>
</dbReference>
<keyword evidence="5" id="KW-1185">Reference proteome</keyword>
<evidence type="ECO:0000259" key="3">
    <source>
        <dbReference type="PROSITE" id="PS51272"/>
    </source>
</evidence>
<dbReference type="AlphaFoldDB" id="A0A1G6RJA0"/>
<protein>
    <submittedName>
        <fullName evidence="4">Transglutaminase-like superfamily protein</fullName>
    </submittedName>
</protein>
<reference evidence="4 5" key="1">
    <citation type="submission" date="2016-10" db="EMBL/GenBank/DDBJ databases">
        <authorList>
            <person name="de Groot N.N."/>
        </authorList>
    </citation>
    <scope>NUCLEOTIDE SEQUENCE [LARGE SCALE GENOMIC DNA]</scope>
    <source>
        <strain evidence="4 5">DSM 20475</strain>
    </source>
</reference>
<dbReference type="OrthoDB" id="174569at2"/>